<dbReference type="RefSeq" id="WP_081126136.1">
    <property type="nucleotide sequence ID" value="NZ_LDOS01000001.1"/>
</dbReference>
<feature type="region of interest" description="Disordered" evidence="1">
    <location>
        <begin position="434"/>
        <end position="464"/>
    </location>
</feature>
<keyword evidence="2" id="KW-0732">Signal</keyword>
<dbReference type="EMBL" id="MWQO01000004">
    <property type="protein sequence ID" value="THD11983.1"/>
    <property type="molecule type" value="Genomic_DNA"/>
</dbReference>
<dbReference type="GO" id="GO:0015562">
    <property type="term" value="F:efflux transmembrane transporter activity"/>
    <property type="evidence" value="ECO:0007669"/>
    <property type="project" value="InterPro"/>
</dbReference>
<dbReference type="Proteomes" id="UP000307749">
    <property type="component" value="Unassembled WGS sequence"/>
</dbReference>
<dbReference type="AlphaFoldDB" id="A0A4S3KS96"/>
<keyword evidence="4" id="KW-1185">Reference proteome</keyword>
<gene>
    <name evidence="3" type="ORF">B1806_01230</name>
</gene>
<dbReference type="Gene3D" id="1.20.1600.10">
    <property type="entry name" value="Outer membrane efflux proteins (OEP)"/>
    <property type="match status" value="1"/>
</dbReference>
<protein>
    <recommendedName>
        <fullName evidence="5">Transporter</fullName>
    </recommendedName>
</protein>
<evidence type="ECO:0008006" key="5">
    <source>
        <dbReference type="Google" id="ProtNLM"/>
    </source>
</evidence>
<feature type="signal peptide" evidence="2">
    <location>
        <begin position="1"/>
        <end position="24"/>
    </location>
</feature>
<comment type="caution">
    <text evidence="3">The sequence shown here is derived from an EMBL/GenBank/DDBJ whole genome shotgun (WGS) entry which is preliminary data.</text>
</comment>
<sequence>MIHARLTAAALCGIALLLALPARAQAVPASASAQAPAAAVPAPRATDAALPDQALAMRAIQALPEVRRKAAEFDAARARADMRSIGNQEAQVTWIPQDRRVQDGTHYREWELDINKSVRWPNKYLLDTRIGQLGVEAARLGFEDSHHAGARLLLMQWSAWLRAGSDAAVSARIATLIEQERAMVARRVHAGDAAQKDLLAADAALAEARASAIEAGLAEQSARRTLAATFPTLPLPQRVPRVENPPALAGAAAQWQARIVDVSHEIGMARSTAEQREVEARRARADRVPDPVVGVRVLSDLGGREKVYGVILGLPLGFRYRGAQAAEAGAQAQAAAQDLSLVTREVHLSAAQVVTQAEALHALWRQRALAQTAATASLEKTRRAYALGEAGISEVLLAAQGASKADQAAGRAAVDALYAVERVAVDAHARWHRHAEAAHDGADHDADASPAGNAGAVKLPTLGE</sequence>
<dbReference type="STRING" id="993689.GCA_002077135_00747"/>
<organism evidence="3 4">
    <name type="scientific">Metallibacterium scheffleri</name>
    <dbReference type="NCBI Taxonomy" id="993689"/>
    <lineage>
        <taxon>Bacteria</taxon>
        <taxon>Pseudomonadati</taxon>
        <taxon>Pseudomonadota</taxon>
        <taxon>Gammaproteobacteria</taxon>
        <taxon>Lysobacterales</taxon>
        <taxon>Rhodanobacteraceae</taxon>
        <taxon>Metallibacterium</taxon>
    </lineage>
</organism>
<reference evidence="3 4" key="1">
    <citation type="submission" date="2017-02" db="EMBL/GenBank/DDBJ databases">
        <title>Whole genome sequencing of Metallibacterium scheffleri DSM 24874 (T).</title>
        <authorList>
            <person name="Kumar S."/>
            <person name="Patil P."/>
            <person name="Patil P.B."/>
        </authorList>
    </citation>
    <scope>NUCLEOTIDE SEQUENCE [LARGE SCALE GENOMIC DNA]</scope>
    <source>
        <strain evidence="3 4">DSM 24874</strain>
    </source>
</reference>
<feature type="compositionally biased region" description="Basic and acidic residues" evidence="1">
    <location>
        <begin position="434"/>
        <end position="447"/>
    </location>
</feature>
<proteinExistence type="predicted"/>
<dbReference type="SUPFAM" id="SSF56954">
    <property type="entry name" value="Outer membrane efflux proteins (OEP)"/>
    <property type="match status" value="1"/>
</dbReference>
<evidence type="ECO:0000256" key="2">
    <source>
        <dbReference type="SAM" id="SignalP"/>
    </source>
</evidence>
<name>A0A4S3KS96_9GAMM</name>
<accession>A0A4S3KS96</accession>
<evidence type="ECO:0000313" key="3">
    <source>
        <dbReference type="EMBL" id="THD11983.1"/>
    </source>
</evidence>
<dbReference type="OrthoDB" id="7616984at2"/>
<evidence type="ECO:0000313" key="4">
    <source>
        <dbReference type="Proteomes" id="UP000307749"/>
    </source>
</evidence>
<feature type="chain" id="PRO_5020355139" description="Transporter" evidence="2">
    <location>
        <begin position="25"/>
        <end position="464"/>
    </location>
</feature>
<evidence type="ECO:0000256" key="1">
    <source>
        <dbReference type="SAM" id="MobiDB-lite"/>
    </source>
</evidence>